<dbReference type="EMBL" id="FWFV01000005">
    <property type="protein sequence ID" value="SLN48081.1"/>
    <property type="molecule type" value="Genomic_DNA"/>
</dbReference>
<evidence type="ECO:0000256" key="10">
    <source>
        <dbReference type="ARBA" id="ARBA00029409"/>
    </source>
</evidence>
<comment type="function">
    <text evidence="10">Catalyzes the transfer of pyrophosphate from adenosine triphosphate (ATP) to 6-hydroxymethyl-7,8-dihydropterin, an enzymatic step in folate biosynthesis pathway.</text>
</comment>
<evidence type="ECO:0000256" key="2">
    <source>
        <dbReference type="ARBA" id="ARBA00005810"/>
    </source>
</evidence>
<name>A0A1Y5SU18_9RHOB</name>
<proteinExistence type="inferred from homology"/>
<evidence type="ECO:0000256" key="7">
    <source>
        <dbReference type="ARBA" id="ARBA00022777"/>
    </source>
</evidence>
<dbReference type="Pfam" id="PF01288">
    <property type="entry name" value="HPPK"/>
    <property type="match status" value="1"/>
</dbReference>
<evidence type="ECO:0000256" key="9">
    <source>
        <dbReference type="ARBA" id="ARBA00022909"/>
    </source>
</evidence>
<keyword evidence="8" id="KW-0067">ATP-binding</keyword>
<reference evidence="14 15" key="1">
    <citation type="submission" date="2017-03" db="EMBL/GenBank/DDBJ databases">
        <authorList>
            <person name="Afonso C.L."/>
            <person name="Miller P.J."/>
            <person name="Scott M.A."/>
            <person name="Spackman E."/>
            <person name="Goraichik I."/>
            <person name="Dimitrov K.M."/>
            <person name="Suarez D.L."/>
            <person name="Swayne D.E."/>
        </authorList>
    </citation>
    <scope>NUCLEOTIDE SEQUENCE [LARGE SCALE GENOMIC DNA]</scope>
    <source>
        <strain evidence="14 15">CECT 7066</strain>
    </source>
</reference>
<keyword evidence="9" id="KW-0289">Folate biosynthesis</keyword>
<evidence type="ECO:0000256" key="8">
    <source>
        <dbReference type="ARBA" id="ARBA00022840"/>
    </source>
</evidence>
<keyword evidence="6" id="KW-0547">Nucleotide-binding</keyword>
<dbReference type="Proteomes" id="UP000193870">
    <property type="component" value="Unassembled WGS sequence"/>
</dbReference>
<keyword evidence="5 14" id="KW-0808">Transferase</keyword>
<evidence type="ECO:0000256" key="4">
    <source>
        <dbReference type="ARBA" id="ARBA00016218"/>
    </source>
</evidence>
<evidence type="ECO:0000313" key="14">
    <source>
        <dbReference type="EMBL" id="SLN48081.1"/>
    </source>
</evidence>
<dbReference type="NCBIfam" id="TIGR01498">
    <property type="entry name" value="folK"/>
    <property type="match status" value="1"/>
</dbReference>
<organism evidence="14 15">
    <name type="scientific">Palleronia marisminoris</name>
    <dbReference type="NCBI Taxonomy" id="315423"/>
    <lineage>
        <taxon>Bacteria</taxon>
        <taxon>Pseudomonadati</taxon>
        <taxon>Pseudomonadota</taxon>
        <taxon>Alphaproteobacteria</taxon>
        <taxon>Rhodobacterales</taxon>
        <taxon>Roseobacteraceae</taxon>
        <taxon>Palleronia</taxon>
    </lineage>
</organism>
<dbReference type="PANTHER" id="PTHR43071:SF1">
    <property type="entry name" value="2-AMINO-4-HYDROXY-6-HYDROXYMETHYLDIHYDROPTERIDINE PYROPHOSPHOKINASE"/>
    <property type="match status" value="1"/>
</dbReference>
<gene>
    <name evidence="14" type="primary">folK</name>
    <name evidence="14" type="ORF">PAM7066_02165</name>
</gene>
<dbReference type="GO" id="GO:0046656">
    <property type="term" value="P:folic acid biosynthetic process"/>
    <property type="evidence" value="ECO:0007669"/>
    <property type="project" value="UniProtKB-KW"/>
</dbReference>
<evidence type="ECO:0000256" key="6">
    <source>
        <dbReference type="ARBA" id="ARBA00022741"/>
    </source>
</evidence>
<dbReference type="SUPFAM" id="SSF55083">
    <property type="entry name" value="6-hydroxymethyl-7,8-dihydropterin pyrophosphokinase, HPPK"/>
    <property type="match status" value="1"/>
</dbReference>
<dbReference type="CDD" id="cd00483">
    <property type="entry name" value="HPPK"/>
    <property type="match status" value="1"/>
</dbReference>
<evidence type="ECO:0000256" key="12">
    <source>
        <dbReference type="ARBA" id="ARBA00033413"/>
    </source>
</evidence>
<dbReference type="InterPro" id="IPR035907">
    <property type="entry name" value="Hppk_sf"/>
</dbReference>
<evidence type="ECO:0000256" key="3">
    <source>
        <dbReference type="ARBA" id="ARBA00013253"/>
    </source>
</evidence>
<evidence type="ECO:0000259" key="13">
    <source>
        <dbReference type="Pfam" id="PF01288"/>
    </source>
</evidence>
<accession>A0A1Y5SU18</accession>
<evidence type="ECO:0000256" key="5">
    <source>
        <dbReference type="ARBA" id="ARBA00022679"/>
    </source>
</evidence>
<protein>
    <recommendedName>
        <fullName evidence="4">2-amino-4-hydroxy-6-hydroxymethyldihydropteridine pyrophosphokinase</fullName>
        <ecNumber evidence="3">2.7.6.3</ecNumber>
    </recommendedName>
    <alternativeName>
        <fullName evidence="11">6-hydroxymethyl-7,8-dihydropterin pyrophosphokinase</fullName>
    </alternativeName>
    <alternativeName>
        <fullName evidence="12">7,8-dihydro-6-hydroxymethylpterin-pyrophosphokinase</fullName>
    </alternativeName>
</protein>
<keyword evidence="7 14" id="KW-0418">Kinase</keyword>
<feature type="domain" description="7,8-dihydro-6-hydroxymethylpterin-pyrophosphokinase" evidence="13">
    <location>
        <begin position="29"/>
        <end position="179"/>
    </location>
</feature>
<sequence length="209" mass="22800">MRENSQEIDPGSTARQHILKDSRSATFLIAFGANLPGPAGTPQETLGAALNRLATDLPEPMSISRLYETPAYPPGSGPPFLNGCAAVQWAAGPETLLALLHDIEGAFGRTRAGRWEPRVIDLDLIAAGASVQPDPATQDAWRALPLARQRVLRPDRLVLPHPRLHDRAFVLVPLLDVAPDWRHPRTGRSVREMVDALDRDEKASIRPVA</sequence>
<dbReference type="PANTHER" id="PTHR43071">
    <property type="entry name" value="2-AMINO-4-HYDROXY-6-HYDROXYMETHYLDIHYDROPTERIDINE PYROPHOSPHOKINASE"/>
    <property type="match status" value="1"/>
</dbReference>
<comment type="pathway">
    <text evidence="1">Cofactor biosynthesis; tetrahydrofolate biosynthesis; 2-amino-4-hydroxy-6-hydroxymethyl-7,8-dihydropteridine diphosphate from 7,8-dihydroneopterin triphosphate: step 4/4.</text>
</comment>
<evidence type="ECO:0000256" key="1">
    <source>
        <dbReference type="ARBA" id="ARBA00005051"/>
    </source>
</evidence>
<dbReference type="UniPathway" id="UPA00077">
    <property type="reaction ID" value="UER00155"/>
</dbReference>
<dbReference type="GO" id="GO:0046654">
    <property type="term" value="P:tetrahydrofolate biosynthetic process"/>
    <property type="evidence" value="ECO:0007669"/>
    <property type="project" value="UniProtKB-UniPathway"/>
</dbReference>
<dbReference type="EC" id="2.7.6.3" evidence="3"/>
<dbReference type="GO" id="GO:0003848">
    <property type="term" value="F:2-amino-4-hydroxy-6-hydroxymethyldihydropteridine diphosphokinase activity"/>
    <property type="evidence" value="ECO:0007669"/>
    <property type="project" value="UniProtKB-EC"/>
</dbReference>
<dbReference type="Gene3D" id="3.30.70.560">
    <property type="entry name" value="7,8-Dihydro-6-hydroxymethylpterin-pyrophosphokinase HPPK"/>
    <property type="match status" value="1"/>
</dbReference>
<dbReference type="GO" id="GO:0005524">
    <property type="term" value="F:ATP binding"/>
    <property type="evidence" value="ECO:0007669"/>
    <property type="project" value="UniProtKB-KW"/>
</dbReference>
<evidence type="ECO:0000256" key="11">
    <source>
        <dbReference type="ARBA" id="ARBA00029766"/>
    </source>
</evidence>
<dbReference type="STRING" id="315423.SAMN04488020_105221"/>
<dbReference type="AlphaFoldDB" id="A0A1Y5SU18"/>
<dbReference type="InterPro" id="IPR000550">
    <property type="entry name" value="Hppk"/>
</dbReference>
<keyword evidence="15" id="KW-1185">Reference proteome</keyword>
<evidence type="ECO:0000313" key="15">
    <source>
        <dbReference type="Proteomes" id="UP000193870"/>
    </source>
</evidence>
<dbReference type="RefSeq" id="WP_245749654.1">
    <property type="nucleotide sequence ID" value="NZ_FOPF01000005.1"/>
</dbReference>
<dbReference type="GO" id="GO:0016301">
    <property type="term" value="F:kinase activity"/>
    <property type="evidence" value="ECO:0007669"/>
    <property type="project" value="UniProtKB-KW"/>
</dbReference>
<comment type="similarity">
    <text evidence="2">Belongs to the HPPK family.</text>
</comment>